<keyword evidence="1" id="KW-0812">Transmembrane</keyword>
<comment type="caution">
    <text evidence="2">The sequence shown here is derived from an EMBL/GenBank/DDBJ whole genome shotgun (WGS) entry which is preliminary data.</text>
</comment>
<feature type="transmembrane region" description="Helical" evidence="1">
    <location>
        <begin position="79"/>
        <end position="100"/>
    </location>
</feature>
<protein>
    <submittedName>
        <fullName evidence="2">Uncharacterized protein</fullName>
    </submittedName>
</protein>
<organism evidence="2">
    <name type="scientific">marine sediment metagenome</name>
    <dbReference type="NCBI Taxonomy" id="412755"/>
    <lineage>
        <taxon>unclassified sequences</taxon>
        <taxon>metagenomes</taxon>
        <taxon>ecological metagenomes</taxon>
    </lineage>
</organism>
<evidence type="ECO:0000313" key="2">
    <source>
        <dbReference type="EMBL" id="GAH35703.1"/>
    </source>
</evidence>
<keyword evidence="1" id="KW-1133">Transmembrane helix</keyword>
<gene>
    <name evidence="2" type="ORF">S03H2_20266</name>
</gene>
<reference evidence="2" key="1">
    <citation type="journal article" date="2014" name="Front. Microbiol.">
        <title>High frequency of phylogenetically diverse reductive dehalogenase-homologous genes in deep subseafloor sedimentary metagenomes.</title>
        <authorList>
            <person name="Kawai M."/>
            <person name="Futagami T."/>
            <person name="Toyoda A."/>
            <person name="Takaki Y."/>
            <person name="Nishi S."/>
            <person name="Hori S."/>
            <person name="Arai W."/>
            <person name="Tsubouchi T."/>
            <person name="Morono Y."/>
            <person name="Uchiyama I."/>
            <person name="Ito T."/>
            <person name="Fujiyama A."/>
            <person name="Inagaki F."/>
            <person name="Takami H."/>
        </authorList>
    </citation>
    <scope>NUCLEOTIDE SEQUENCE</scope>
    <source>
        <strain evidence="2">Expedition CK06-06</strain>
    </source>
</reference>
<feature type="non-terminal residue" evidence="2">
    <location>
        <position position="1"/>
    </location>
</feature>
<accession>X1GRR0</accession>
<dbReference type="EMBL" id="BARU01010662">
    <property type="protein sequence ID" value="GAH35703.1"/>
    <property type="molecule type" value="Genomic_DNA"/>
</dbReference>
<evidence type="ECO:0000256" key="1">
    <source>
        <dbReference type="SAM" id="Phobius"/>
    </source>
</evidence>
<name>X1GRR0_9ZZZZ</name>
<dbReference type="AlphaFoldDB" id="X1GRR0"/>
<proteinExistence type="predicted"/>
<sequence length="107" mass="12449">NFTGEYFIYLDNQLVENKNITFPKYWEPLKVKYYLEEITDGLHQISIVVADEGGHLSIDSEFYENIGSIKFRIGQKIELILGLSLGIGVPVLFVAFFIWVKYLRKKN</sequence>
<keyword evidence="1" id="KW-0472">Membrane</keyword>